<feature type="binding site" evidence="10">
    <location>
        <begin position="248"/>
        <end position="251"/>
    </location>
    <ligand>
        <name>GTP</name>
        <dbReference type="ChEBI" id="CHEBI:37565"/>
    </ligand>
</feature>
<dbReference type="InterPro" id="IPR036891">
    <property type="entry name" value="Signal_recog_part_SRP54_M_sf"/>
</dbReference>
<protein>
    <recommendedName>
        <fullName evidence="10">Signal recognition particle protein</fullName>
        <ecNumber evidence="10">3.6.5.4</ecNumber>
    </recommendedName>
    <alternativeName>
        <fullName evidence="10">Fifty-four homolog</fullName>
    </alternativeName>
</protein>
<accession>I4YZ82</accession>
<keyword evidence="4 10" id="KW-0378">Hydrolase</keyword>
<dbReference type="Pfam" id="PF02978">
    <property type="entry name" value="SRP_SPB"/>
    <property type="match status" value="1"/>
</dbReference>
<dbReference type="InterPro" id="IPR013822">
    <property type="entry name" value="Signal_recog_particl_SRP54_hlx"/>
</dbReference>
<dbReference type="Gene3D" id="1.20.120.140">
    <property type="entry name" value="Signal recognition particle SRP54, nucleotide-binding domain"/>
    <property type="match status" value="1"/>
</dbReference>
<dbReference type="Proteomes" id="UP000003947">
    <property type="component" value="Unassembled WGS sequence"/>
</dbReference>
<dbReference type="PANTHER" id="PTHR11564:SF5">
    <property type="entry name" value="SIGNAL RECOGNITION PARTICLE SUBUNIT SRP54"/>
    <property type="match status" value="1"/>
</dbReference>
<dbReference type="OrthoDB" id="9804720at2"/>
<dbReference type="InterPro" id="IPR003593">
    <property type="entry name" value="AAA+_ATPase"/>
</dbReference>
<organism evidence="12 13">
    <name type="scientific">Microvirga lotononidis</name>
    <dbReference type="NCBI Taxonomy" id="864069"/>
    <lineage>
        <taxon>Bacteria</taxon>
        <taxon>Pseudomonadati</taxon>
        <taxon>Pseudomonadota</taxon>
        <taxon>Alphaproteobacteria</taxon>
        <taxon>Hyphomicrobiales</taxon>
        <taxon>Methylobacteriaceae</taxon>
        <taxon>Microvirga</taxon>
    </lineage>
</organism>
<dbReference type="Gene3D" id="3.40.50.300">
    <property type="entry name" value="P-loop containing nucleotide triphosphate hydrolases"/>
    <property type="match status" value="1"/>
</dbReference>
<feature type="binding site" evidence="10">
    <location>
        <begin position="190"/>
        <end position="194"/>
    </location>
    <ligand>
        <name>GTP</name>
        <dbReference type="ChEBI" id="CHEBI:37565"/>
    </ligand>
</feature>
<dbReference type="GO" id="GO:0005525">
    <property type="term" value="F:GTP binding"/>
    <property type="evidence" value="ECO:0007669"/>
    <property type="project" value="UniProtKB-UniRule"/>
</dbReference>
<feature type="domain" description="SRP54-type proteins GTP-binding" evidence="11">
    <location>
        <begin position="269"/>
        <end position="282"/>
    </location>
</feature>
<dbReference type="SUPFAM" id="SSF47446">
    <property type="entry name" value="Signal peptide-binding domain"/>
    <property type="match status" value="1"/>
</dbReference>
<dbReference type="Gene3D" id="1.10.260.30">
    <property type="entry name" value="Signal recognition particle, SRP54 subunit, M-domain"/>
    <property type="match status" value="1"/>
</dbReference>
<keyword evidence="3 10" id="KW-0547">Nucleotide-binding</keyword>
<comment type="subcellular location">
    <subcellularLocation>
        <location evidence="1">Cell inner membrane</location>
        <topology evidence="1">Peripheral membrane protein</topology>
        <orientation evidence="1">Cytoplasmic side</orientation>
    </subcellularLocation>
    <subcellularLocation>
        <location evidence="10">Cytoplasm</location>
    </subcellularLocation>
    <text evidence="10">The SRP-RNC complex is targeted to the cytoplasmic membrane.</text>
</comment>
<evidence type="ECO:0000256" key="3">
    <source>
        <dbReference type="ARBA" id="ARBA00022741"/>
    </source>
</evidence>
<keyword evidence="7 10" id="KW-0733">Signal recognition particle</keyword>
<reference evidence="12 13" key="1">
    <citation type="submission" date="2012-02" db="EMBL/GenBank/DDBJ databases">
        <title>Improved High-Quality Draft sequence of Microvirga sp. WSM3557.</title>
        <authorList>
            <consortium name="US DOE Joint Genome Institute"/>
            <person name="Lucas S."/>
            <person name="Han J."/>
            <person name="Lapidus A."/>
            <person name="Cheng J.-F."/>
            <person name="Goodwin L."/>
            <person name="Pitluck S."/>
            <person name="Peters L."/>
            <person name="Zhang X."/>
            <person name="Detter J.C."/>
            <person name="Han C."/>
            <person name="Tapia R."/>
            <person name="Land M."/>
            <person name="Hauser L."/>
            <person name="Kyrpides N."/>
            <person name="Ivanova N."/>
            <person name="Pagani I."/>
            <person name="Brau L."/>
            <person name="Yates R."/>
            <person name="O'Hara G."/>
            <person name="Rui T."/>
            <person name="Howieson J."/>
            <person name="Reeve W."/>
            <person name="Woyke T."/>
        </authorList>
    </citation>
    <scope>NUCLEOTIDE SEQUENCE [LARGE SCALE GENOMIC DNA]</scope>
    <source>
        <strain evidence="12 13">WSM3557</strain>
    </source>
</reference>
<proteinExistence type="inferred from homology"/>
<dbReference type="SMART" id="SM00963">
    <property type="entry name" value="SRP54_N"/>
    <property type="match status" value="1"/>
</dbReference>
<evidence type="ECO:0000256" key="6">
    <source>
        <dbReference type="ARBA" id="ARBA00023134"/>
    </source>
</evidence>
<dbReference type="AlphaFoldDB" id="I4YZ82"/>
<keyword evidence="5 10" id="KW-0694">RNA-binding</keyword>
<evidence type="ECO:0000256" key="9">
    <source>
        <dbReference type="ARBA" id="ARBA00048027"/>
    </source>
</evidence>
<dbReference type="InterPro" id="IPR042101">
    <property type="entry name" value="SRP54_N_sf"/>
</dbReference>
<keyword evidence="13" id="KW-1185">Reference proteome</keyword>
<dbReference type="PATRIC" id="fig|864069.3.peg.1927"/>
<comment type="function">
    <text evidence="10">Involved in targeting and insertion of nascent membrane proteins into the cytoplasmic membrane. Binds to the hydrophobic signal sequence of the ribosome-nascent chain (RNC) as it emerges from the ribosomes. The SRP-RNC complex is then targeted to the cytoplasmic membrane where it interacts with the SRP receptor FtsY. Interaction with FtsY leads to the transfer of the RNC complex to the Sec translocase for insertion into the membrane, the hydrolysis of GTP by both Ffh and FtsY, and the dissociation of the SRP-FtsY complex into the individual components.</text>
</comment>
<dbReference type="PANTHER" id="PTHR11564">
    <property type="entry name" value="SIGNAL RECOGNITION PARTICLE 54K PROTEIN SRP54"/>
    <property type="match status" value="1"/>
</dbReference>
<evidence type="ECO:0000313" key="12">
    <source>
        <dbReference type="EMBL" id="EIM29274.1"/>
    </source>
</evidence>
<evidence type="ECO:0000256" key="7">
    <source>
        <dbReference type="ARBA" id="ARBA00023135"/>
    </source>
</evidence>
<dbReference type="PROSITE" id="PS00300">
    <property type="entry name" value="SRP54"/>
    <property type="match status" value="1"/>
</dbReference>
<dbReference type="GO" id="GO:0048500">
    <property type="term" value="C:signal recognition particle"/>
    <property type="evidence" value="ECO:0007669"/>
    <property type="project" value="UniProtKB-UniRule"/>
</dbReference>
<evidence type="ECO:0000313" key="13">
    <source>
        <dbReference type="Proteomes" id="UP000003947"/>
    </source>
</evidence>
<evidence type="ECO:0000256" key="2">
    <source>
        <dbReference type="ARBA" id="ARBA00005450"/>
    </source>
</evidence>
<dbReference type="InterPro" id="IPR000897">
    <property type="entry name" value="SRP54_GTPase_dom"/>
</dbReference>
<keyword evidence="10" id="KW-0963">Cytoplasm</keyword>
<dbReference type="InterPro" id="IPR027417">
    <property type="entry name" value="P-loop_NTPase"/>
</dbReference>
<comment type="domain">
    <text evidence="10">Composed of three domains: the N-terminal N domain, which is responsible for interactions with the ribosome, the central G domain, which binds GTP, and the C-terminal M domain, which binds the RNA and the signal sequence of the RNC.</text>
</comment>
<dbReference type="Pfam" id="PF02881">
    <property type="entry name" value="SRP54_N"/>
    <property type="match status" value="1"/>
</dbReference>
<dbReference type="GO" id="GO:0006614">
    <property type="term" value="P:SRP-dependent cotranslational protein targeting to membrane"/>
    <property type="evidence" value="ECO:0007669"/>
    <property type="project" value="InterPro"/>
</dbReference>
<evidence type="ECO:0000259" key="11">
    <source>
        <dbReference type="PROSITE" id="PS00300"/>
    </source>
</evidence>
<feature type="binding site" evidence="10">
    <location>
        <begin position="107"/>
        <end position="114"/>
    </location>
    <ligand>
        <name>GTP</name>
        <dbReference type="ChEBI" id="CHEBI:37565"/>
    </ligand>
</feature>
<keyword evidence="8 10" id="KW-0687">Ribonucleoprotein</keyword>
<dbReference type="GO" id="GO:0008312">
    <property type="term" value="F:7S RNA binding"/>
    <property type="evidence" value="ECO:0007669"/>
    <property type="project" value="InterPro"/>
</dbReference>
<dbReference type="GO" id="GO:0005886">
    <property type="term" value="C:plasma membrane"/>
    <property type="evidence" value="ECO:0007669"/>
    <property type="project" value="UniProtKB-SubCell"/>
</dbReference>
<sequence length="516" mass="54591">MFEGLSDKLSNILNGLTRRGALTEEDVNAALREVRRALLEADVALEVVRSFTDKVRARAVGAEVVKSVSPGQQVVKIVHDQLVEMLGADAEVISLNAVPPVGILMVGLQGSGKTTTTAKIARRLKDRENRRVLMASLDTRRPAAMEQLAVLGKQVGVDTLPIVAGQSAVQIARRAMEAARLGGYDVVMLDTAGRVTVDEALMVEAADVRAATNPHEVLLVADALTGQDAVNTARAFDQRLGVTGIVLTRMDGDARGGAALSMRAVTGKPIKLIGTGEKVDALEEFHPSRVANRILGMGDIVSLVEKAAENFDQAQAQRMAEKMRKGKFDLEDLRDQLSQMEKIGGLSGMMGMLPGVAKMKSQLENANLDDRIIKRQRAIIDSMTPAERRNPDILKASRKKRIAAGAGAKVEEINKLLKMHRQMADVMKMMGGGKGKGMAGALGKMFGLGGGGGMPQPTPEQIEALQKQMGGKLPDFPGGAGGLPSMPKGVSGLPGLGAGKIPGLPGIGGFPFGKKK</sequence>
<dbReference type="RefSeq" id="WP_009490739.1">
    <property type="nucleotide sequence ID" value="NZ_CP141048.1"/>
</dbReference>
<dbReference type="InterPro" id="IPR004125">
    <property type="entry name" value="Signal_recog_particle_SRP54_M"/>
</dbReference>
<dbReference type="STRING" id="864069.MicloDRAFT_00017460"/>
<dbReference type="EMBL" id="JH660641">
    <property type="protein sequence ID" value="EIM29274.1"/>
    <property type="molecule type" value="Genomic_DNA"/>
</dbReference>
<dbReference type="HAMAP" id="MF_00306">
    <property type="entry name" value="SRP54"/>
    <property type="match status" value="1"/>
</dbReference>
<keyword evidence="6 10" id="KW-0342">GTP-binding</keyword>
<dbReference type="InterPro" id="IPR022941">
    <property type="entry name" value="SRP54"/>
</dbReference>
<dbReference type="eggNOG" id="COG0541">
    <property type="taxonomic scope" value="Bacteria"/>
</dbReference>
<dbReference type="SMART" id="SM00962">
    <property type="entry name" value="SRP54"/>
    <property type="match status" value="1"/>
</dbReference>
<evidence type="ECO:0000256" key="5">
    <source>
        <dbReference type="ARBA" id="ARBA00022884"/>
    </source>
</evidence>
<name>I4YZ82_9HYPH</name>
<gene>
    <name evidence="10" type="primary">ffh</name>
    <name evidence="12" type="ORF">MicloDRAFT_00017460</name>
</gene>
<evidence type="ECO:0000256" key="10">
    <source>
        <dbReference type="HAMAP-Rule" id="MF_00306"/>
    </source>
</evidence>
<comment type="similarity">
    <text evidence="2 10">Belongs to the GTP-binding SRP family. SRP54 subfamily.</text>
</comment>
<comment type="catalytic activity">
    <reaction evidence="9 10">
        <text>GTP + H2O = GDP + phosphate + H(+)</text>
        <dbReference type="Rhea" id="RHEA:19669"/>
        <dbReference type="ChEBI" id="CHEBI:15377"/>
        <dbReference type="ChEBI" id="CHEBI:15378"/>
        <dbReference type="ChEBI" id="CHEBI:37565"/>
        <dbReference type="ChEBI" id="CHEBI:43474"/>
        <dbReference type="ChEBI" id="CHEBI:58189"/>
        <dbReference type="EC" id="3.6.5.4"/>
    </reaction>
</comment>
<evidence type="ECO:0000256" key="4">
    <source>
        <dbReference type="ARBA" id="ARBA00022801"/>
    </source>
</evidence>
<dbReference type="NCBIfam" id="TIGR00959">
    <property type="entry name" value="ffh"/>
    <property type="match status" value="1"/>
</dbReference>
<comment type="subunit">
    <text evidence="10">Part of the signal recognition particle protein translocation system, which is composed of SRP and FtsY. SRP is a ribonucleoprotein composed of Ffh and a 4.5S RNA molecule.</text>
</comment>
<dbReference type="EC" id="3.6.5.4" evidence="10"/>
<dbReference type="Pfam" id="PF00448">
    <property type="entry name" value="SRP54"/>
    <property type="match status" value="1"/>
</dbReference>
<dbReference type="InterPro" id="IPR004780">
    <property type="entry name" value="SRP"/>
</dbReference>
<dbReference type="SMART" id="SM00382">
    <property type="entry name" value="AAA"/>
    <property type="match status" value="1"/>
</dbReference>
<evidence type="ECO:0000256" key="8">
    <source>
        <dbReference type="ARBA" id="ARBA00023274"/>
    </source>
</evidence>
<dbReference type="HOGENOM" id="CLU_009301_6_0_5"/>
<dbReference type="CDD" id="cd18539">
    <property type="entry name" value="SRP_G"/>
    <property type="match status" value="1"/>
</dbReference>
<dbReference type="SUPFAM" id="SSF52540">
    <property type="entry name" value="P-loop containing nucleoside triphosphate hydrolases"/>
    <property type="match status" value="1"/>
</dbReference>
<evidence type="ECO:0000256" key="1">
    <source>
        <dbReference type="ARBA" id="ARBA00004515"/>
    </source>
</evidence>
<dbReference type="GO" id="GO:0003924">
    <property type="term" value="F:GTPase activity"/>
    <property type="evidence" value="ECO:0007669"/>
    <property type="project" value="UniProtKB-UniRule"/>
</dbReference>